<evidence type="ECO:0000256" key="1">
    <source>
        <dbReference type="ARBA" id="ARBA00001798"/>
    </source>
</evidence>
<evidence type="ECO:0000256" key="5">
    <source>
        <dbReference type="ARBA" id="ARBA00022737"/>
    </source>
</evidence>
<keyword evidence="8" id="KW-0862">Zinc</keyword>
<keyword evidence="7" id="KW-0833">Ubl conjugation pathway</keyword>
<evidence type="ECO:0000313" key="10">
    <source>
        <dbReference type="EMBL" id="KJA26506.1"/>
    </source>
</evidence>
<gene>
    <name evidence="10" type="ORF">HYPSUDRAFT_180658</name>
</gene>
<evidence type="ECO:0000313" key="11">
    <source>
        <dbReference type="Proteomes" id="UP000054270"/>
    </source>
</evidence>
<dbReference type="InterPro" id="IPR002867">
    <property type="entry name" value="IBR_dom"/>
</dbReference>
<keyword evidence="11" id="KW-1185">Reference proteome</keyword>
<reference evidence="11" key="1">
    <citation type="submission" date="2014-04" db="EMBL/GenBank/DDBJ databases">
        <title>Evolutionary Origins and Diversification of the Mycorrhizal Mutualists.</title>
        <authorList>
            <consortium name="DOE Joint Genome Institute"/>
            <consortium name="Mycorrhizal Genomics Consortium"/>
            <person name="Kohler A."/>
            <person name="Kuo A."/>
            <person name="Nagy L.G."/>
            <person name="Floudas D."/>
            <person name="Copeland A."/>
            <person name="Barry K.W."/>
            <person name="Cichocki N."/>
            <person name="Veneault-Fourrey C."/>
            <person name="LaButti K."/>
            <person name="Lindquist E.A."/>
            <person name="Lipzen A."/>
            <person name="Lundell T."/>
            <person name="Morin E."/>
            <person name="Murat C."/>
            <person name="Riley R."/>
            <person name="Ohm R."/>
            <person name="Sun H."/>
            <person name="Tunlid A."/>
            <person name="Henrissat B."/>
            <person name="Grigoriev I.V."/>
            <person name="Hibbett D.S."/>
            <person name="Martin F."/>
        </authorList>
    </citation>
    <scope>NUCLEOTIDE SEQUENCE [LARGE SCALE GENOMIC DNA]</scope>
    <source>
        <strain evidence="11">FD-334 SS-4</strain>
    </source>
</reference>
<protein>
    <recommendedName>
        <fullName evidence="2">RBR-type E3 ubiquitin transferase</fullName>
        <ecNumber evidence="2">2.3.2.31</ecNumber>
    </recommendedName>
</protein>
<evidence type="ECO:0000256" key="6">
    <source>
        <dbReference type="ARBA" id="ARBA00022771"/>
    </source>
</evidence>
<dbReference type="GO" id="GO:0008270">
    <property type="term" value="F:zinc ion binding"/>
    <property type="evidence" value="ECO:0007669"/>
    <property type="project" value="UniProtKB-KW"/>
</dbReference>
<dbReference type="EMBL" id="KN817527">
    <property type="protein sequence ID" value="KJA26506.1"/>
    <property type="molecule type" value="Genomic_DNA"/>
</dbReference>
<dbReference type="OMA" id="RLYCAEP"/>
<dbReference type="GO" id="GO:0061630">
    <property type="term" value="F:ubiquitin protein ligase activity"/>
    <property type="evidence" value="ECO:0007669"/>
    <property type="project" value="UniProtKB-EC"/>
</dbReference>
<dbReference type="CDD" id="cd20335">
    <property type="entry name" value="BRcat_RBR"/>
    <property type="match status" value="1"/>
</dbReference>
<dbReference type="GO" id="GO:0016567">
    <property type="term" value="P:protein ubiquitination"/>
    <property type="evidence" value="ECO:0007669"/>
    <property type="project" value="InterPro"/>
</dbReference>
<dbReference type="InterPro" id="IPR044066">
    <property type="entry name" value="TRIAD_supradom"/>
</dbReference>
<dbReference type="OrthoDB" id="9977870at2759"/>
<evidence type="ECO:0000256" key="3">
    <source>
        <dbReference type="ARBA" id="ARBA00022679"/>
    </source>
</evidence>
<evidence type="ECO:0000256" key="7">
    <source>
        <dbReference type="ARBA" id="ARBA00022786"/>
    </source>
</evidence>
<dbReference type="EC" id="2.3.2.31" evidence="2"/>
<proteinExistence type="predicted"/>
<accession>A0A0D2PD55</accession>
<organism evidence="10 11">
    <name type="scientific">Hypholoma sublateritium (strain FD-334 SS-4)</name>
    <dbReference type="NCBI Taxonomy" id="945553"/>
    <lineage>
        <taxon>Eukaryota</taxon>
        <taxon>Fungi</taxon>
        <taxon>Dikarya</taxon>
        <taxon>Basidiomycota</taxon>
        <taxon>Agaricomycotina</taxon>
        <taxon>Agaricomycetes</taxon>
        <taxon>Agaricomycetidae</taxon>
        <taxon>Agaricales</taxon>
        <taxon>Agaricineae</taxon>
        <taxon>Strophariaceae</taxon>
        <taxon>Hypholoma</taxon>
    </lineage>
</organism>
<dbReference type="CDD" id="cd22584">
    <property type="entry name" value="Rcat_RBR_unk"/>
    <property type="match status" value="1"/>
</dbReference>
<dbReference type="SUPFAM" id="SSF57850">
    <property type="entry name" value="RING/U-box"/>
    <property type="match status" value="2"/>
</dbReference>
<dbReference type="Pfam" id="PF01485">
    <property type="entry name" value="IBR"/>
    <property type="match status" value="2"/>
</dbReference>
<name>A0A0D2PD55_HYPSF</name>
<dbReference type="PANTHER" id="PTHR11685">
    <property type="entry name" value="RBR FAMILY RING FINGER AND IBR DOMAIN-CONTAINING"/>
    <property type="match status" value="1"/>
</dbReference>
<evidence type="ECO:0000256" key="2">
    <source>
        <dbReference type="ARBA" id="ARBA00012251"/>
    </source>
</evidence>
<dbReference type="PROSITE" id="PS00518">
    <property type="entry name" value="ZF_RING_1"/>
    <property type="match status" value="1"/>
</dbReference>
<dbReference type="Gene3D" id="1.20.120.1750">
    <property type="match status" value="1"/>
</dbReference>
<dbReference type="AlphaFoldDB" id="A0A0D2PD55"/>
<keyword evidence="5" id="KW-0677">Repeat</keyword>
<evidence type="ECO:0000259" key="9">
    <source>
        <dbReference type="PROSITE" id="PS51873"/>
    </source>
</evidence>
<keyword evidence="4" id="KW-0479">Metal-binding</keyword>
<feature type="domain" description="RING-type" evidence="9">
    <location>
        <begin position="217"/>
        <end position="409"/>
    </location>
</feature>
<comment type="catalytic activity">
    <reaction evidence="1">
        <text>[E2 ubiquitin-conjugating enzyme]-S-ubiquitinyl-L-cysteine + [acceptor protein]-L-lysine = [E2 ubiquitin-conjugating enzyme]-L-cysteine + [acceptor protein]-N(6)-ubiquitinyl-L-lysine.</text>
        <dbReference type="EC" id="2.3.2.31"/>
    </reaction>
</comment>
<dbReference type="InterPro" id="IPR031127">
    <property type="entry name" value="E3_UB_ligase_RBR"/>
</dbReference>
<dbReference type="STRING" id="945553.A0A0D2PD55"/>
<evidence type="ECO:0000256" key="8">
    <source>
        <dbReference type="ARBA" id="ARBA00022833"/>
    </source>
</evidence>
<evidence type="ECO:0000256" key="4">
    <source>
        <dbReference type="ARBA" id="ARBA00022723"/>
    </source>
</evidence>
<sequence>MASVHRAHIPADFPHRLHPFVDDAMDVETAALIAKFALEDLEEAASAGKGKSRADVPLSDAEYAYQLQSQNYQQWLSITADAMYAHSLDSAMATDAAFLEAAIVAEAATAADRRVAEMLSRGEELPPQTAAQARMEQPGFTMHPEPPASPMVVDVKGKTKAFGIHMDLMDVENDVDSLDADMDFGHNVSMFARYGARHVKADSASGSGPSSSQNTHKTVHCVICQDSIKSNLALHASCNHYYCSDCVISLVENFTRDESLFPLRCCKEPIPITKVDAFIDPTLRALFLQKHTEFSVLAKDRVYCVSSACSVFLGSAEGIVEPGIVCHACETSTCPRCKQAEHAGADCAANTAIVELRAIGRTNGWQTCLGCHALVELSHGCYHMTCRCRAEFCYLCAVPWKNCDCTQWDENLLLEAAQQRHVNQHGARGVGGMAPDVWDQGLQELQDDMRNDHECDRHVWKQRPGGGFCEECNWEMRDFLKICRNCSMLVCVRCSRNRL</sequence>
<keyword evidence="6" id="KW-0863">Zinc-finger</keyword>
<dbReference type="Proteomes" id="UP000054270">
    <property type="component" value="Unassembled WGS sequence"/>
</dbReference>
<dbReference type="PROSITE" id="PS51873">
    <property type="entry name" value="TRIAD"/>
    <property type="match status" value="1"/>
</dbReference>
<dbReference type="SMART" id="SM00647">
    <property type="entry name" value="IBR"/>
    <property type="match status" value="2"/>
</dbReference>
<keyword evidence="3" id="KW-0808">Transferase</keyword>
<dbReference type="InterPro" id="IPR017907">
    <property type="entry name" value="Znf_RING_CS"/>
</dbReference>